<evidence type="ECO:0000313" key="3">
    <source>
        <dbReference type="Proteomes" id="UP001050975"/>
    </source>
</evidence>
<dbReference type="Pfam" id="PF01381">
    <property type="entry name" value="HTH_3"/>
    <property type="match status" value="1"/>
</dbReference>
<name>A0AAV3XLC8_9CYAN</name>
<dbReference type="Proteomes" id="UP001050975">
    <property type="component" value="Unassembled WGS sequence"/>
</dbReference>
<evidence type="ECO:0000313" key="2">
    <source>
        <dbReference type="EMBL" id="GET42740.1"/>
    </source>
</evidence>
<dbReference type="InterPro" id="IPR010982">
    <property type="entry name" value="Lambda_DNA-bd_dom_sf"/>
</dbReference>
<reference evidence="2" key="1">
    <citation type="submission" date="2019-10" db="EMBL/GenBank/DDBJ databases">
        <title>Draft genome sequece of Microseira wollei NIES-4236.</title>
        <authorList>
            <person name="Yamaguchi H."/>
            <person name="Suzuki S."/>
            <person name="Kawachi M."/>
        </authorList>
    </citation>
    <scope>NUCLEOTIDE SEQUENCE</scope>
    <source>
        <strain evidence="2">NIES-4236</strain>
    </source>
</reference>
<dbReference type="EMBL" id="BLAY01000180">
    <property type="protein sequence ID" value="GET42740.1"/>
    <property type="molecule type" value="Genomic_DNA"/>
</dbReference>
<organism evidence="2 3">
    <name type="scientific">Microseira wollei NIES-4236</name>
    <dbReference type="NCBI Taxonomy" id="2530354"/>
    <lineage>
        <taxon>Bacteria</taxon>
        <taxon>Bacillati</taxon>
        <taxon>Cyanobacteriota</taxon>
        <taxon>Cyanophyceae</taxon>
        <taxon>Oscillatoriophycideae</taxon>
        <taxon>Aerosakkonematales</taxon>
        <taxon>Aerosakkonemataceae</taxon>
        <taxon>Microseira</taxon>
    </lineage>
</organism>
<dbReference type="InterPro" id="IPR001387">
    <property type="entry name" value="Cro/C1-type_HTH"/>
</dbReference>
<evidence type="ECO:0000259" key="1">
    <source>
        <dbReference type="PROSITE" id="PS50943"/>
    </source>
</evidence>
<sequence>MGQAGKALREVLATYGISQNKLATAMGVQRSAVYKWVHEERDPTALTVVGIVKALRGMNSEAAEAFIRLYLGEPTENENSPSTSGSVSSPG</sequence>
<dbReference type="PROSITE" id="PS50943">
    <property type="entry name" value="HTH_CROC1"/>
    <property type="match status" value="1"/>
</dbReference>
<gene>
    <name evidence="2" type="ORF">MiSe_75580</name>
</gene>
<proteinExistence type="predicted"/>
<dbReference type="CDD" id="cd00093">
    <property type="entry name" value="HTH_XRE"/>
    <property type="match status" value="1"/>
</dbReference>
<protein>
    <recommendedName>
        <fullName evidence="1">HTH cro/C1-type domain-containing protein</fullName>
    </recommendedName>
</protein>
<dbReference type="SUPFAM" id="SSF47413">
    <property type="entry name" value="lambda repressor-like DNA-binding domains"/>
    <property type="match status" value="1"/>
</dbReference>
<comment type="caution">
    <text evidence="2">The sequence shown here is derived from an EMBL/GenBank/DDBJ whole genome shotgun (WGS) entry which is preliminary data.</text>
</comment>
<dbReference type="RefSeq" id="WP_226590738.1">
    <property type="nucleotide sequence ID" value="NZ_BLAY01000180.1"/>
</dbReference>
<feature type="domain" description="HTH cro/C1-type" evidence="1">
    <location>
        <begin position="8"/>
        <end position="65"/>
    </location>
</feature>
<accession>A0AAV3XLC8</accession>
<dbReference type="Gene3D" id="1.10.260.40">
    <property type="entry name" value="lambda repressor-like DNA-binding domains"/>
    <property type="match status" value="1"/>
</dbReference>
<dbReference type="SMART" id="SM00530">
    <property type="entry name" value="HTH_XRE"/>
    <property type="match status" value="1"/>
</dbReference>
<dbReference type="GO" id="GO:0003677">
    <property type="term" value="F:DNA binding"/>
    <property type="evidence" value="ECO:0007669"/>
    <property type="project" value="InterPro"/>
</dbReference>
<dbReference type="AlphaFoldDB" id="A0AAV3XLC8"/>
<keyword evidence="3" id="KW-1185">Reference proteome</keyword>